<evidence type="ECO:0000313" key="6">
    <source>
        <dbReference type="Proteomes" id="UP000474758"/>
    </source>
</evidence>
<proteinExistence type="inferred from homology"/>
<sequence length="271" mass="29576">MHMNDKIPLIREKALWMRRTAFAMVHRAQLGHPGGDFSAIDILATLYFGVMRFDPKRPDWPDRDRFVMSKGHATGALYTALCAAGYFPEDWLATYMQPRSLLNGHPNRNYLPGIETNTGPLGHGFPVATGIAIAGQLAGAGYRTFVLTGDGEQQEGSNWEAAMVAGHRRLSNLTLIIDRNRLQQGAGTEETSGLDPLDKRYDAFGFDVTEVDGHDPAALLAVLGAAPGSKPRCVIANTTKGKGVSFMENVASWHHGVPNDAQFEQAMKELV</sequence>
<evidence type="ECO:0000256" key="3">
    <source>
        <dbReference type="ARBA" id="ARBA00023052"/>
    </source>
</evidence>
<evidence type="ECO:0000256" key="2">
    <source>
        <dbReference type="ARBA" id="ARBA00007131"/>
    </source>
</evidence>
<comment type="cofactor">
    <cofactor evidence="1">
        <name>thiamine diphosphate</name>
        <dbReference type="ChEBI" id="CHEBI:58937"/>
    </cofactor>
</comment>
<dbReference type="SUPFAM" id="SSF52518">
    <property type="entry name" value="Thiamin diphosphate-binding fold (THDP-binding)"/>
    <property type="match status" value="1"/>
</dbReference>
<accession>A0A6M1U460</accession>
<evidence type="ECO:0000259" key="4">
    <source>
        <dbReference type="Pfam" id="PF00456"/>
    </source>
</evidence>
<keyword evidence="3" id="KW-0786">Thiamine pyrophosphate</keyword>
<evidence type="ECO:0000256" key="1">
    <source>
        <dbReference type="ARBA" id="ARBA00001964"/>
    </source>
</evidence>
<reference evidence="5 6" key="1">
    <citation type="submission" date="2020-02" db="EMBL/GenBank/DDBJ databases">
        <title>Rhodobacter translucens sp. nov., a novel bacterium isolated from activated sludge.</title>
        <authorList>
            <person name="Liu J."/>
        </authorList>
    </citation>
    <scope>NUCLEOTIDE SEQUENCE [LARGE SCALE GENOMIC DNA]</scope>
    <source>
        <strain evidence="5 6">HX-7-19</strain>
    </source>
</reference>
<dbReference type="InterPro" id="IPR005474">
    <property type="entry name" value="Transketolase_N"/>
</dbReference>
<comment type="similarity">
    <text evidence="2">Belongs to the transketolase family.</text>
</comment>
<dbReference type="PANTHER" id="PTHR47514">
    <property type="entry name" value="TRANSKETOLASE N-TERMINAL SECTION-RELATED"/>
    <property type="match status" value="1"/>
</dbReference>
<dbReference type="Pfam" id="PF00456">
    <property type="entry name" value="Transketolase_N"/>
    <property type="match status" value="1"/>
</dbReference>
<dbReference type="CDD" id="cd02012">
    <property type="entry name" value="TPP_TK"/>
    <property type="match status" value="1"/>
</dbReference>
<dbReference type="InterPro" id="IPR029061">
    <property type="entry name" value="THDP-binding"/>
</dbReference>
<dbReference type="PANTHER" id="PTHR47514:SF1">
    <property type="entry name" value="TRANSKETOLASE N-TERMINAL SECTION-RELATED"/>
    <property type="match status" value="1"/>
</dbReference>
<name>A0A6M1U460_9RHOB</name>
<dbReference type="Gene3D" id="3.40.50.970">
    <property type="match status" value="1"/>
</dbReference>
<comment type="caution">
    <text evidence="5">The sequence shown here is derived from an EMBL/GenBank/DDBJ whole genome shotgun (WGS) entry which is preliminary data.</text>
</comment>
<keyword evidence="6" id="KW-1185">Reference proteome</keyword>
<evidence type="ECO:0000313" key="5">
    <source>
        <dbReference type="EMBL" id="NGQ89683.1"/>
    </source>
</evidence>
<protein>
    <submittedName>
        <fullName evidence="5">Transketolase</fullName>
    </submittedName>
</protein>
<dbReference type="EMBL" id="JAALFE010000001">
    <property type="protein sequence ID" value="NGQ89683.1"/>
    <property type="molecule type" value="Genomic_DNA"/>
</dbReference>
<feature type="domain" description="Transketolase N-terminal" evidence="4">
    <location>
        <begin position="17"/>
        <end position="261"/>
    </location>
</feature>
<dbReference type="Proteomes" id="UP000474758">
    <property type="component" value="Unassembled WGS sequence"/>
</dbReference>
<gene>
    <name evidence="5" type="ORF">G5V65_02150</name>
</gene>
<dbReference type="AlphaFoldDB" id="A0A6M1U460"/>
<organism evidence="5 6">
    <name type="scientific">Paragemmobacter kunshanensis</name>
    <dbReference type="NCBI Taxonomy" id="2583234"/>
    <lineage>
        <taxon>Bacteria</taxon>
        <taxon>Pseudomonadati</taxon>
        <taxon>Pseudomonadota</taxon>
        <taxon>Alphaproteobacteria</taxon>
        <taxon>Rhodobacterales</taxon>
        <taxon>Paracoccaceae</taxon>
        <taxon>Paragemmobacter</taxon>
    </lineage>
</organism>